<proteinExistence type="predicted"/>
<dbReference type="PROSITE" id="PS50041">
    <property type="entry name" value="C_TYPE_LECTIN_2"/>
    <property type="match status" value="2"/>
</dbReference>
<dbReference type="InterPro" id="IPR016187">
    <property type="entry name" value="CTDL_fold"/>
</dbReference>
<evidence type="ECO:0000313" key="6">
    <source>
        <dbReference type="EMBL" id="KAF1767663.1"/>
    </source>
</evidence>
<dbReference type="EMBL" id="WUAV01000002">
    <property type="protein sequence ID" value="KAF1767663.1"/>
    <property type="molecule type" value="Genomic_DNA"/>
</dbReference>
<dbReference type="InterPro" id="IPR050976">
    <property type="entry name" value="Snaclec"/>
</dbReference>
<evidence type="ECO:0000256" key="3">
    <source>
        <dbReference type="SAM" id="SignalP"/>
    </source>
</evidence>
<dbReference type="CDD" id="cd00037">
    <property type="entry name" value="CLECT"/>
    <property type="match status" value="2"/>
</dbReference>
<dbReference type="InterPro" id="IPR035914">
    <property type="entry name" value="Sperma_CUB_dom_sf"/>
</dbReference>
<feature type="domain" description="CUB" evidence="4">
    <location>
        <begin position="327"/>
        <end position="395"/>
    </location>
</feature>
<dbReference type="PROSITE" id="PS00615">
    <property type="entry name" value="C_TYPE_LECTIN_1"/>
    <property type="match status" value="1"/>
</dbReference>
<accession>A0A6A5HMS5</accession>
<evidence type="ECO:0008006" key="8">
    <source>
        <dbReference type="Google" id="ProtNLM"/>
    </source>
</evidence>
<feature type="domain" description="C-type lectin" evidence="5">
    <location>
        <begin position="34"/>
        <end position="146"/>
    </location>
</feature>
<dbReference type="PANTHER" id="PTHR22991:SF43">
    <property type="entry name" value="C-TYPE LECTIN-RELATED"/>
    <property type="match status" value="1"/>
</dbReference>
<sequence length="430" mass="47221">MKSFIFLFFLVILSFLAELSDAKIACPTGFALVNQQKCLKIFPNHLKHLEAELDCTHFGGTLATIHNAIDNRAVSNFAANAGVQNAWIGVFCFENQTTSCYYDDNSGPLSYNNFIPGHPRLDNDYGGCVYMTTTGKNAGQWSSGPCGVVGLAFVCEVPTTVADPTCLHNFNGNCYLPSHELTGSPPNATYSDARGICHSNSAELASIHSHQEIDFIRSIYKDLDFYSVLIGGQVSADVNNVTWVDGSDFDYNYMNPIGQTDGNCLQMNTIKSQTNNGLWSKFKCERINYFLCKRKIGDAAVNPKFKSVAKVIDKPTHTINLADASHCNSTLFLAPGIVTTLGYPNSVEGVFCTWKIGVLGAYRVGIYFTDFSINGALNIYDEYGNLIEAPSISRYPFQALGPTNLVSMTHDSRYEKPGLYHGFSATILPY</sequence>
<dbReference type="PROSITE" id="PS01180">
    <property type="entry name" value="CUB"/>
    <property type="match status" value="1"/>
</dbReference>
<evidence type="ECO:0000313" key="7">
    <source>
        <dbReference type="Proteomes" id="UP000483820"/>
    </source>
</evidence>
<dbReference type="InterPro" id="IPR001304">
    <property type="entry name" value="C-type_lectin-like"/>
</dbReference>
<evidence type="ECO:0000259" key="4">
    <source>
        <dbReference type="PROSITE" id="PS01180"/>
    </source>
</evidence>
<dbReference type="RefSeq" id="XP_003107229.2">
    <property type="nucleotide sequence ID" value="XM_003107181.2"/>
</dbReference>
<dbReference type="Pfam" id="PF00059">
    <property type="entry name" value="Lectin_C"/>
    <property type="match status" value="2"/>
</dbReference>
<dbReference type="Proteomes" id="UP000483820">
    <property type="component" value="Chromosome II"/>
</dbReference>
<dbReference type="InterPro" id="IPR018378">
    <property type="entry name" value="C-type_lectin_CS"/>
</dbReference>
<evidence type="ECO:0000256" key="1">
    <source>
        <dbReference type="ARBA" id="ARBA00023157"/>
    </source>
</evidence>
<keyword evidence="1" id="KW-1015">Disulfide bond</keyword>
<dbReference type="Gene3D" id="3.10.100.10">
    <property type="entry name" value="Mannose-Binding Protein A, subunit A"/>
    <property type="match status" value="2"/>
</dbReference>
<dbReference type="AlphaFoldDB" id="A0A6A5HMS5"/>
<protein>
    <recommendedName>
        <fullName evidence="8">C-type LECtin</fullName>
    </recommendedName>
</protein>
<evidence type="ECO:0000259" key="5">
    <source>
        <dbReference type="PROSITE" id="PS50041"/>
    </source>
</evidence>
<feature type="signal peptide" evidence="3">
    <location>
        <begin position="1"/>
        <end position="22"/>
    </location>
</feature>
<feature type="chain" id="PRO_5025378040" description="C-type LECtin" evidence="3">
    <location>
        <begin position="23"/>
        <end position="430"/>
    </location>
</feature>
<dbReference type="InterPro" id="IPR016186">
    <property type="entry name" value="C-type_lectin-like/link_sf"/>
</dbReference>
<keyword evidence="3" id="KW-0732">Signal</keyword>
<gene>
    <name evidence="6" type="ORF">GCK72_007622</name>
</gene>
<dbReference type="PANTHER" id="PTHR22991">
    <property type="entry name" value="PROTEIN CBG13490"/>
    <property type="match status" value="1"/>
</dbReference>
<reference evidence="6 7" key="1">
    <citation type="submission" date="2019-12" db="EMBL/GenBank/DDBJ databases">
        <title>Chromosome-level assembly of the Caenorhabditis remanei genome.</title>
        <authorList>
            <person name="Teterina A.A."/>
            <person name="Willis J.H."/>
            <person name="Phillips P.C."/>
        </authorList>
    </citation>
    <scope>NUCLEOTIDE SEQUENCE [LARGE SCALE GENOMIC DNA]</scope>
    <source>
        <strain evidence="6 7">PX506</strain>
        <tissue evidence="6">Whole organism</tissue>
    </source>
</reference>
<dbReference type="CTD" id="9804890"/>
<dbReference type="Gene3D" id="2.60.120.290">
    <property type="entry name" value="Spermadhesin, CUB domain"/>
    <property type="match status" value="1"/>
</dbReference>
<comment type="caution">
    <text evidence="2">Lacks conserved residue(s) required for the propagation of feature annotation.</text>
</comment>
<dbReference type="KEGG" id="crq:GCK72_007622"/>
<name>A0A6A5HMS5_CAERE</name>
<organism evidence="6 7">
    <name type="scientific">Caenorhabditis remanei</name>
    <name type="common">Caenorhabditis vulgaris</name>
    <dbReference type="NCBI Taxonomy" id="31234"/>
    <lineage>
        <taxon>Eukaryota</taxon>
        <taxon>Metazoa</taxon>
        <taxon>Ecdysozoa</taxon>
        <taxon>Nematoda</taxon>
        <taxon>Chromadorea</taxon>
        <taxon>Rhabditida</taxon>
        <taxon>Rhabditina</taxon>
        <taxon>Rhabditomorpha</taxon>
        <taxon>Rhabditoidea</taxon>
        <taxon>Rhabditidae</taxon>
        <taxon>Peloderinae</taxon>
        <taxon>Caenorhabditis</taxon>
    </lineage>
</organism>
<dbReference type="SUPFAM" id="SSF56436">
    <property type="entry name" value="C-type lectin-like"/>
    <property type="match status" value="2"/>
</dbReference>
<dbReference type="GeneID" id="9804890"/>
<feature type="domain" description="C-type lectin" evidence="5">
    <location>
        <begin position="170"/>
        <end position="293"/>
    </location>
</feature>
<evidence type="ECO:0000256" key="2">
    <source>
        <dbReference type="PROSITE-ProRule" id="PRU00059"/>
    </source>
</evidence>
<dbReference type="SUPFAM" id="SSF49854">
    <property type="entry name" value="Spermadhesin, CUB domain"/>
    <property type="match status" value="1"/>
</dbReference>
<comment type="caution">
    <text evidence="6">The sequence shown here is derived from an EMBL/GenBank/DDBJ whole genome shotgun (WGS) entry which is preliminary data.</text>
</comment>
<dbReference type="SMART" id="SM00034">
    <property type="entry name" value="CLECT"/>
    <property type="match status" value="2"/>
</dbReference>
<dbReference type="InterPro" id="IPR000859">
    <property type="entry name" value="CUB_dom"/>
</dbReference>